<name>A0A437K4V0_9BACI</name>
<dbReference type="Pfam" id="PF13392">
    <property type="entry name" value="HNH_3"/>
    <property type="match status" value="1"/>
</dbReference>
<protein>
    <recommendedName>
        <fullName evidence="1">HNH nuclease domain-containing protein</fullName>
    </recommendedName>
</protein>
<accession>A0A437K4V0</accession>
<sequence>MIRLNEEQLRNRVELIKGYMELDGSSYNLSTGEIRIQSLIGGAEYRKASFNKQGYAFYNLRERGKSNTVYLHHIVMILADADEYIKQMSEGMTINHISGVKTDNRLSNLEYLTSKDNFIHAYVMGLTEKPVEAKVNEYQAYEMLERFYQRGESLEELSEAFNIPVSTVKRIVIGKAHNPMFAMFKALNRSDMPEIKRGASKLTASSVRNILHDAFIEKMPQRAIAKKYNVSRSAIGMIVTGQRWADVYKEFTATREEVTA</sequence>
<dbReference type="EMBL" id="RZTZ01000016">
    <property type="protein sequence ID" value="RVT57630.1"/>
    <property type="molecule type" value="Genomic_DNA"/>
</dbReference>
<evidence type="ECO:0000259" key="1">
    <source>
        <dbReference type="Pfam" id="PF13392"/>
    </source>
</evidence>
<keyword evidence="3" id="KW-1185">Reference proteome</keyword>
<gene>
    <name evidence="2" type="ORF">EM808_24485</name>
</gene>
<organism evidence="2 3">
    <name type="scientific">Niallia taxi</name>
    <dbReference type="NCBI Taxonomy" id="2499688"/>
    <lineage>
        <taxon>Bacteria</taxon>
        <taxon>Bacillati</taxon>
        <taxon>Bacillota</taxon>
        <taxon>Bacilli</taxon>
        <taxon>Bacillales</taxon>
        <taxon>Bacillaceae</taxon>
        <taxon>Niallia</taxon>
    </lineage>
</organism>
<dbReference type="InterPro" id="IPR044925">
    <property type="entry name" value="His-Me_finger_sf"/>
</dbReference>
<feature type="domain" description="HNH nuclease" evidence="1">
    <location>
        <begin position="90"/>
        <end position="117"/>
    </location>
</feature>
<reference evidence="2 3" key="1">
    <citation type="submission" date="2019-01" db="EMBL/GenBank/DDBJ databases">
        <title>Bacillus sp. M5HDSG1-1, whole genome shotgun sequence.</title>
        <authorList>
            <person name="Tuo L."/>
        </authorList>
    </citation>
    <scope>NUCLEOTIDE SEQUENCE [LARGE SCALE GENOMIC DNA]</scope>
    <source>
        <strain evidence="2 3">M5HDSG1-1</strain>
    </source>
</reference>
<evidence type="ECO:0000313" key="3">
    <source>
        <dbReference type="Proteomes" id="UP000288024"/>
    </source>
</evidence>
<dbReference type="Gene3D" id="3.90.75.20">
    <property type="match status" value="1"/>
</dbReference>
<proteinExistence type="predicted"/>
<dbReference type="InterPro" id="IPR003615">
    <property type="entry name" value="HNH_nuc"/>
</dbReference>
<dbReference type="Proteomes" id="UP000288024">
    <property type="component" value="Unassembled WGS sequence"/>
</dbReference>
<evidence type="ECO:0000313" key="2">
    <source>
        <dbReference type="EMBL" id="RVT57630.1"/>
    </source>
</evidence>
<dbReference type="SUPFAM" id="SSF54060">
    <property type="entry name" value="His-Me finger endonucleases"/>
    <property type="match status" value="1"/>
</dbReference>
<dbReference type="AlphaFoldDB" id="A0A437K4V0"/>
<dbReference type="RefSeq" id="WP_127741789.1">
    <property type="nucleotide sequence ID" value="NZ_RZTZ01000016.1"/>
</dbReference>
<comment type="caution">
    <text evidence="2">The sequence shown here is derived from an EMBL/GenBank/DDBJ whole genome shotgun (WGS) entry which is preliminary data.</text>
</comment>